<proteinExistence type="predicted"/>
<dbReference type="Proteomes" id="UP000243024">
    <property type="component" value="Unassembled WGS sequence"/>
</dbReference>
<comment type="caution">
    <text evidence="3">The sequence shown here is derived from an EMBL/GenBank/DDBJ whole genome shotgun (WGS) entry which is preliminary data.</text>
</comment>
<evidence type="ECO:0000313" key="6">
    <source>
        <dbReference type="Proteomes" id="UP000244180"/>
    </source>
</evidence>
<accession>A0A179IRY9</accession>
<keyword evidence="1" id="KW-0408">Iron</keyword>
<gene>
    <name evidence="4" type="ORF">HSCHL_0719</name>
    <name evidence="3" type="ORF">SA87_11285</name>
</gene>
<evidence type="ECO:0000313" key="5">
    <source>
        <dbReference type="Proteomes" id="UP000243024"/>
    </source>
</evidence>
<dbReference type="EMBL" id="PEBV01000031">
    <property type="protein sequence ID" value="PTQ51934.1"/>
    <property type="molecule type" value="Genomic_DNA"/>
</dbReference>
<dbReference type="PANTHER" id="PTHR42954">
    <property type="entry name" value="FE(2+) TRANSPORT PROTEIN A"/>
    <property type="match status" value="1"/>
</dbReference>
<dbReference type="InterPro" id="IPR008988">
    <property type="entry name" value="Transcriptional_repressor_C"/>
</dbReference>
<dbReference type="EMBL" id="JXBB01000001">
    <property type="protein sequence ID" value="OAR05467.1"/>
    <property type="molecule type" value="Genomic_DNA"/>
</dbReference>
<protein>
    <recommendedName>
        <fullName evidence="2">Ferrous iron transporter FeoA-like domain-containing protein</fullName>
    </recommendedName>
</protein>
<dbReference type="STRING" id="1484.SA87_11285"/>
<dbReference type="SUPFAM" id="SSF50037">
    <property type="entry name" value="C-terminal domain of transcriptional repressors"/>
    <property type="match status" value="1"/>
</dbReference>
<dbReference type="SMART" id="SM00899">
    <property type="entry name" value="FeoA"/>
    <property type="match status" value="1"/>
</dbReference>
<sequence length="98" mass="10670">MNINDKAVEAMFASDRPHPLSDVPVGQTVRVEALLNLSAPLKARLTALGLVPGTELVVERRMPFGGPVVVRFADQRFALRRTDAGGIVVRGEPRCEFC</sequence>
<name>A0A179IRY9_HYDSH</name>
<organism evidence="3 5">
    <name type="scientific">Hydrogenibacillus schlegelii</name>
    <name type="common">Bacillus schlegelii</name>
    <dbReference type="NCBI Taxonomy" id="1484"/>
    <lineage>
        <taxon>Bacteria</taxon>
        <taxon>Bacillati</taxon>
        <taxon>Bacillota</taxon>
        <taxon>Bacilli</taxon>
        <taxon>Bacillales</taxon>
        <taxon>Bacillales Family X. Incertae Sedis</taxon>
        <taxon>Hydrogenibacillus</taxon>
    </lineage>
</organism>
<dbReference type="Gene3D" id="2.30.30.90">
    <property type="match status" value="1"/>
</dbReference>
<reference evidence="4 6" key="2">
    <citation type="submission" date="2017-08" db="EMBL/GenBank/DDBJ databases">
        <title>Burning lignite coal seam in the remote Altai Mountains harbors a hydrogen-driven thermophilic microbial community.</title>
        <authorList>
            <person name="Kadnikov V.V."/>
            <person name="Mardanov A.V."/>
            <person name="Ivasenko D."/>
            <person name="Beletsky A.V."/>
            <person name="Karnachuk O.V."/>
            <person name="Ravin N.V."/>
        </authorList>
    </citation>
    <scope>NUCLEOTIDE SEQUENCE [LARGE SCALE GENOMIC DNA]</scope>
    <source>
        <strain evidence="4">AL33</strain>
    </source>
</reference>
<dbReference type="InterPro" id="IPR038157">
    <property type="entry name" value="FeoA_core_dom"/>
</dbReference>
<evidence type="ECO:0000313" key="4">
    <source>
        <dbReference type="EMBL" id="PTQ51934.1"/>
    </source>
</evidence>
<dbReference type="AlphaFoldDB" id="A0A179IRY9"/>
<evidence type="ECO:0000313" key="3">
    <source>
        <dbReference type="EMBL" id="OAR05467.1"/>
    </source>
</evidence>
<evidence type="ECO:0000259" key="2">
    <source>
        <dbReference type="SMART" id="SM00899"/>
    </source>
</evidence>
<dbReference type="Pfam" id="PF04023">
    <property type="entry name" value="FeoA"/>
    <property type="match status" value="1"/>
</dbReference>
<keyword evidence="5" id="KW-1185">Reference proteome</keyword>
<dbReference type="GO" id="GO:0046914">
    <property type="term" value="F:transition metal ion binding"/>
    <property type="evidence" value="ECO:0007669"/>
    <property type="project" value="InterPro"/>
</dbReference>
<dbReference type="InterPro" id="IPR052713">
    <property type="entry name" value="FeoA"/>
</dbReference>
<dbReference type="PANTHER" id="PTHR42954:SF2">
    <property type="entry name" value="FE(2+) TRANSPORT PROTEIN A"/>
    <property type="match status" value="1"/>
</dbReference>
<dbReference type="InterPro" id="IPR007167">
    <property type="entry name" value="Fe-transptr_FeoA-like"/>
</dbReference>
<feature type="domain" description="Ferrous iron transporter FeoA-like" evidence="2">
    <location>
        <begin position="18"/>
        <end position="91"/>
    </location>
</feature>
<reference evidence="3 5" key="1">
    <citation type="submission" date="2015-09" db="EMBL/GenBank/DDBJ databases">
        <title>Draft genome sequence of Hydrogenibacillus schlegelii DSM 2000.</title>
        <authorList>
            <person name="Hemp J."/>
        </authorList>
    </citation>
    <scope>NUCLEOTIDE SEQUENCE [LARGE SCALE GENOMIC DNA]</scope>
    <source>
        <strain evidence="3 5">MA 48</strain>
    </source>
</reference>
<dbReference type="Proteomes" id="UP000244180">
    <property type="component" value="Unassembled WGS sequence"/>
</dbReference>
<evidence type="ECO:0000256" key="1">
    <source>
        <dbReference type="ARBA" id="ARBA00023004"/>
    </source>
</evidence>